<reference evidence="3" key="1">
    <citation type="journal article" date="2020" name="Stud. Mycol.">
        <title>101 Dothideomycetes genomes: A test case for predicting lifestyles and emergence of pathogens.</title>
        <authorList>
            <person name="Haridas S."/>
            <person name="Albert R."/>
            <person name="Binder M."/>
            <person name="Bloem J."/>
            <person name="LaButti K."/>
            <person name="Salamov A."/>
            <person name="Andreopoulos B."/>
            <person name="Baker S."/>
            <person name="Barry K."/>
            <person name="Bills G."/>
            <person name="Bluhm B."/>
            <person name="Cannon C."/>
            <person name="Castanera R."/>
            <person name="Culley D."/>
            <person name="Daum C."/>
            <person name="Ezra D."/>
            <person name="Gonzalez J."/>
            <person name="Henrissat B."/>
            <person name="Kuo A."/>
            <person name="Liang C."/>
            <person name="Lipzen A."/>
            <person name="Lutzoni F."/>
            <person name="Magnuson J."/>
            <person name="Mondo S."/>
            <person name="Nolan M."/>
            <person name="Ohm R."/>
            <person name="Pangilinan J."/>
            <person name="Park H.-J."/>
            <person name="Ramirez L."/>
            <person name="Alfaro M."/>
            <person name="Sun H."/>
            <person name="Tritt A."/>
            <person name="Yoshinaga Y."/>
            <person name="Zwiers L.-H."/>
            <person name="Turgeon B."/>
            <person name="Goodwin S."/>
            <person name="Spatafora J."/>
            <person name="Crous P."/>
            <person name="Grigoriev I."/>
        </authorList>
    </citation>
    <scope>NUCLEOTIDE SEQUENCE [LARGE SCALE GENOMIC DNA]</scope>
    <source>
        <strain evidence="3">CBS 304.66</strain>
    </source>
</reference>
<protein>
    <recommendedName>
        <fullName evidence="4">Extracellular membrane protein CFEM domain-containing protein</fullName>
    </recommendedName>
</protein>
<accession>A0A9P4KHU2</accession>
<feature type="chain" id="PRO_5040433437" description="Extracellular membrane protein CFEM domain-containing protein" evidence="1">
    <location>
        <begin position="21"/>
        <end position="105"/>
    </location>
</feature>
<evidence type="ECO:0000313" key="3">
    <source>
        <dbReference type="Proteomes" id="UP000800093"/>
    </source>
</evidence>
<keyword evidence="3" id="KW-1185">Reference proteome</keyword>
<evidence type="ECO:0008006" key="4">
    <source>
        <dbReference type="Google" id="ProtNLM"/>
    </source>
</evidence>
<dbReference type="EMBL" id="ML986588">
    <property type="protein sequence ID" value="KAF2268023.1"/>
    <property type="molecule type" value="Genomic_DNA"/>
</dbReference>
<organism evidence="2 3">
    <name type="scientific">Lojkania enalia</name>
    <dbReference type="NCBI Taxonomy" id="147567"/>
    <lineage>
        <taxon>Eukaryota</taxon>
        <taxon>Fungi</taxon>
        <taxon>Dikarya</taxon>
        <taxon>Ascomycota</taxon>
        <taxon>Pezizomycotina</taxon>
        <taxon>Dothideomycetes</taxon>
        <taxon>Pleosporomycetidae</taxon>
        <taxon>Pleosporales</taxon>
        <taxon>Pleosporales incertae sedis</taxon>
        <taxon>Lojkania</taxon>
    </lineage>
</organism>
<comment type="caution">
    <text evidence="2">The sequence shown here is derived from an EMBL/GenBank/DDBJ whole genome shotgun (WGS) entry which is preliminary data.</text>
</comment>
<sequence length="105" mass="11555">MMQTKTTILLAFFFGSLTLATPVTKRWTCGGEPPAFSCQPKEGCADENAWATCAYDTGINACGDPLPDQDTPLSDCQKAAFDACERGAIMEKLRKKRIEEKRECI</sequence>
<dbReference type="OrthoDB" id="3775550at2759"/>
<proteinExistence type="predicted"/>
<name>A0A9P4KHU2_9PLEO</name>
<dbReference type="AlphaFoldDB" id="A0A9P4KHU2"/>
<feature type="signal peptide" evidence="1">
    <location>
        <begin position="1"/>
        <end position="20"/>
    </location>
</feature>
<evidence type="ECO:0000313" key="2">
    <source>
        <dbReference type="EMBL" id="KAF2268023.1"/>
    </source>
</evidence>
<gene>
    <name evidence="2" type="ORF">CC78DRAFT_590248</name>
</gene>
<dbReference type="Proteomes" id="UP000800093">
    <property type="component" value="Unassembled WGS sequence"/>
</dbReference>
<keyword evidence="1" id="KW-0732">Signal</keyword>
<evidence type="ECO:0000256" key="1">
    <source>
        <dbReference type="SAM" id="SignalP"/>
    </source>
</evidence>